<proteinExistence type="predicted"/>
<dbReference type="SUPFAM" id="SSF51126">
    <property type="entry name" value="Pectin lyase-like"/>
    <property type="match status" value="1"/>
</dbReference>
<dbReference type="OrthoDB" id="187139at2759"/>
<dbReference type="STRING" id="3476.A0A2P5CAX7"/>
<dbReference type="PANTHER" id="PTHR31339">
    <property type="entry name" value="PECTIN LYASE-RELATED"/>
    <property type="match status" value="1"/>
</dbReference>
<name>A0A2P5CAX7_PARAD</name>
<comment type="subcellular location">
    <subcellularLocation>
        <location evidence="1">Secreted</location>
        <location evidence="1">Cell wall</location>
    </subcellularLocation>
</comment>
<keyword evidence="2" id="KW-0964">Secreted</keyword>
<evidence type="ECO:0000313" key="4">
    <source>
        <dbReference type="Proteomes" id="UP000237105"/>
    </source>
</evidence>
<dbReference type="PANTHER" id="PTHR31339:SF12">
    <property type="entry name" value="ENDO-POLYGALACTURONASE-LIKE PROTEIN"/>
    <property type="match status" value="1"/>
</dbReference>
<dbReference type="InterPro" id="IPR051801">
    <property type="entry name" value="GH28_Enzymes"/>
</dbReference>
<keyword evidence="3" id="KW-0456">Lyase</keyword>
<reference evidence="4" key="1">
    <citation type="submission" date="2016-06" db="EMBL/GenBank/DDBJ databases">
        <title>Parallel loss of symbiosis genes in relatives of nitrogen-fixing non-legume Parasponia.</title>
        <authorList>
            <person name="Van Velzen R."/>
            <person name="Holmer R."/>
            <person name="Bu F."/>
            <person name="Rutten L."/>
            <person name="Van Zeijl A."/>
            <person name="Liu W."/>
            <person name="Santuari L."/>
            <person name="Cao Q."/>
            <person name="Sharma T."/>
            <person name="Shen D."/>
            <person name="Roswanjaya Y."/>
            <person name="Wardhani T."/>
            <person name="Kalhor M.S."/>
            <person name="Jansen J."/>
            <person name="Van den Hoogen J."/>
            <person name="Gungor B."/>
            <person name="Hartog M."/>
            <person name="Hontelez J."/>
            <person name="Verver J."/>
            <person name="Yang W.-C."/>
            <person name="Schijlen E."/>
            <person name="Repin R."/>
            <person name="Schilthuizen M."/>
            <person name="Schranz E."/>
            <person name="Heidstra R."/>
            <person name="Miyata K."/>
            <person name="Fedorova E."/>
            <person name="Kohlen W."/>
            <person name="Bisseling T."/>
            <person name="Smit S."/>
            <person name="Geurts R."/>
        </authorList>
    </citation>
    <scope>NUCLEOTIDE SEQUENCE [LARGE SCALE GENOMIC DNA]</scope>
    <source>
        <strain evidence="4">cv. WU1-14</strain>
    </source>
</reference>
<protein>
    <submittedName>
        <fullName evidence="3">Pectin lyase fold containing protein</fullName>
    </submittedName>
</protein>
<dbReference type="InterPro" id="IPR012334">
    <property type="entry name" value="Pectin_lyas_fold"/>
</dbReference>
<comment type="caution">
    <text evidence="3">The sequence shown here is derived from an EMBL/GenBank/DDBJ whole genome shotgun (WGS) entry which is preliminary data.</text>
</comment>
<evidence type="ECO:0000313" key="3">
    <source>
        <dbReference type="EMBL" id="PON58198.1"/>
    </source>
</evidence>
<dbReference type="Proteomes" id="UP000237105">
    <property type="component" value="Unassembled WGS sequence"/>
</dbReference>
<gene>
    <name evidence="3" type="ORF">PanWU01x14_167970</name>
</gene>
<dbReference type="Gene3D" id="2.160.20.10">
    <property type="entry name" value="Single-stranded right-handed beta-helix, Pectin lyase-like"/>
    <property type="match status" value="1"/>
</dbReference>
<dbReference type="InterPro" id="IPR011050">
    <property type="entry name" value="Pectin_lyase_fold/virulence"/>
</dbReference>
<accession>A0A2P5CAX7</accession>
<dbReference type="AlphaFoldDB" id="A0A2P5CAX7"/>
<dbReference type="EMBL" id="JXTB01000151">
    <property type="protein sequence ID" value="PON58198.1"/>
    <property type="molecule type" value="Genomic_DNA"/>
</dbReference>
<keyword evidence="2" id="KW-0134">Cell wall</keyword>
<organism evidence="3 4">
    <name type="scientific">Parasponia andersonii</name>
    <name type="common">Sponia andersonii</name>
    <dbReference type="NCBI Taxonomy" id="3476"/>
    <lineage>
        <taxon>Eukaryota</taxon>
        <taxon>Viridiplantae</taxon>
        <taxon>Streptophyta</taxon>
        <taxon>Embryophyta</taxon>
        <taxon>Tracheophyta</taxon>
        <taxon>Spermatophyta</taxon>
        <taxon>Magnoliopsida</taxon>
        <taxon>eudicotyledons</taxon>
        <taxon>Gunneridae</taxon>
        <taxon>Pentapetalae</taxon>
        <taxon>rosids</taxon>
        <taxon>fabids</taxon>
        <taxon>Rosales</taxon>
        <taxon>Cannabaceae</taxon>
        <taxon>Parasponia</taxon>
    </lineage>
</organism>
<dbReference type="GO" id="GO:0016829">
    <property type="term" value="F:lyase activity"/>
    <property type="evidence" value="ECO:0007669"/>
    <property type="project" value="UniProtKB-KW"/>
</dbReference>
<keyword evidence="4" id="KW-1185">Reference proteome</keyword>
<evidence type="ECO:0000256" key="1">
    <source>
        <dbReference type="ARBA" id="ARBA00004191"/>
    </source>
</evidence>
<evidence type="ECO:0000256" key="2">
    <source>
        <dbReference type="ARBA" id="ARBA00022512"/>
    </source>
</evidence>
<sequence>MFWAIDIYIDGLLQLFWGEYRPDQDLKNADDDQHKAAVRCTSRKHNALLTDFGGVGDRVSSNTKSFKAQLIISDGGAQLIVPPGKWLTGSFSLTGYFTLFLRKDVVILASQVCM</sequence>